<feature type="region of interest" description="Disordered" evidence="1">
    <location>
        <begin position="1"/>
        <end position="26"/>
    </location>
</feature>
<keyword evidence="3" id="KW-1185">Reference proteome</keyword>
<proteinExistence type="predicted"/>
<sequence>TRSPNGESDDEGGYITDNEGVTKRTGWMSKLPSIRATDSFQSNLQAVSEHQVPNPARAGQSTPSTVSGSTLGTGTRCHNANSNPFVQQFGRINLGLENNREAVQMQPLSVQSPQYSNDPHGEALQQGDEDGGDGEMVQGGRGLSIEQEGGGSQVSFDDKDEEMKYDGRVHPSLIDIESRLNSLTGAIKSLEEALKSNISEPGSCKTVPPHRVAKKRRRVPVHKSTSDNQLAAKVRKHLNRLLNVSPDPFVDEATSQRFAERAEISVRRSCSGYDFSIDLIGGPRSAWNKSAAEVFAEDFIARYKLEADVIDSIKEKFHTRVKSIKQLDAAHRKGGLGDRKKVRNTRKYTLYIRRLLTLNDHPILEPHVPFLQDLGWEGMSTDESDTDEAGTSTRRYRVLTPLWRSTELTSFLHMIDSIALSIRRSDASKQRGSWPRIRDYDPQRKVLSRNQKFVRQLPINAYDTGFLAKLPNHHADLDPKPPYTLAIPATIYM</sequence>
<evidence type="ECO:0000313" key="2">
    <source>
        <dbReference type="EMBL" id="RXW11162.1"/>
    </source>
</evidence>
<organism evidence="2 3">
    <name type="scientific">Candolleomyces aberdarensis</name>
    <dbReference type="NCBI Taxonomy" id="2316362"/>
    <lineage>
        <taxon>Eukaryota</taxon>
        <taxon>Fungi</taxon>
        <taxon>Dikarya</taxon>
        <taxon>Basidiomycota</taxon>
        <taxon>Agaricomycotina</taxon>
        <taxon>Agaricomycetes</taxon>
        <taxon>Agaricomycetidae</taxon>
        <taxon>Agaricales</taxon>
        <taxon>Agaricineae</taxon>
        <taxon>Psathyrellaceae</taxon>
        <taxon>Candolleomyces</taxon>
    </lineage>
</organism>
<accession>A0A4Q2CXS8</accession>
<feature type="non-terminal residue" evidence="2">
    <location>
        <position position="1"/>
    </location>
</feature>
<dbReference type="EMBL" id="SDEE01002264">
    <property type="protein sequence ID" value="RXW11162.1"/>
    <property type="molecule type" value="Genomic_DNA"/>
</dbReference>
<comment type="caution">
    <text evidence="2">The sequence shown here is derived from an EMBL/GenBank/DDBJ whole genome shotgun (WGS) entry which is preliminary data.</text>
</comment>
<dbReference type="Proteomes" id="UP000290288">
    <property type="component" value="Unassembled WGS sequence"/>
</dbReference>
<dbReference type="STRING" id="2316362.A0A4Q2CXS8"/>
<protein>
    <submittedName>
        <fullName evidence="2">Uncharacterized protein</fullName>
    </submittedName>
</protein>
<evidence type="ECO:0000256" key="1">
    <source>
        <dbReference type="SAM" id="MobiDB-lite"/>
    </source>
</evidence>
<evidence type="ECO:0000313" key="3">
    <source>
        <dbReference type="Proteomes" id="UP000290288"/>
    </source>
</evidence>
<reference evidence="2 3" key="1">
    <citation type="submission" date="2019-01" db="EMBL/GenBank/DDBJ databases">
        <title>Draft genome sequence of Psathyrella aberdarensis IHI B618.</title>
        <authorList>
            <person name="Buettner E."/>
            <person name="Kellner H."/>
        </authorList>
    </citation>
    <scope>NUCLEOTIDE SEQUENCE [LARGE SCALE GENOMIC DNA]</scope>
    <source>
        <strain evidence="2 3">IHI B618</strain>
    </source>
</reference>
<feature type="compositionally biased region" description="Gly residues" evidence="1">
    <location>
        <begin position="137"/>
        <end position="152"/>
    </location>
</feature>
<feature type="region of interest" description="Disordered" evidence="1">
    <location>
        <begin position="111"/>
        <end position="158"/>
    </location>
</feature>
<dbReference type="AlphaFoldDB" id="A0A4Q2CXS8"/>
<gene>
    <name evidence="2" type="ORF">EST38_g14693</name>
</gene>
<feature type="compositionally biased region" description="Low complexity" evidence="1">
    <location>
        <begin position="61"/>
        <end position="74"/>
    </location>
</feature>
<name>A0A4Q2CXS8_9AGAR</name>
<dbReference type="OrthoDB" id="3224221at2759"/>
<feature type="region of interest" description="Disordered" evidence="1">
    <location>
        <begin position="48"/>
        <end position="74"/>
    </location>
</feature>